<feature type="domain" description="TAF6 C-terminal HEAT repeat" evidence="6">
    <location>
        <begin position="205"/>
        <end position="384"/>
    </location>
</feature>
<evidence type="ECO:0000256" key="3">
    <source>
        <dbReference type="ARBA" id="ARBA00023015"/>
    </source>
</evidence>
<dbReference type="AlphaFoldDB" id="A0A1J4JNK0"/>
<dbReference type="GO" id="GO:0051123">
    <property type="term" value="P:RNA polymerase II preinitiation complex assembly"/>
    <property type="evidence" value="ECO:0007669"/>
    <property type="project" value="TreeGrafter"/>
</dbReference>
<dbReference type="EMBL" id="MLAK01000945">
    <property type="protein sequence ID" value="OHT00659.1"/>
    <property type="molecule type" value="Genomic_DNA"/>
</dbReference>
<evidence type="ECO:0000313" key="7">
    <source>
        <dbReference type="EMBL" id="OHT00659.1"/>
    </source>
</evidence>
<dbReference type="PANTHER" id="PTHR10221:SF9">
    <property type="entry name" value="TRANSCRIPTION INITIATION FACTOR TFIID SUBUNIT 6"/>
    <property type="match status" value="1"/>
</dbReference>
<comment type="similarity">
    <text evidence="2">Belongs to the TAF6 family.</text>
</comment>
<reference evidence="7" key="1">
    <citation type="submission" date="2016-10" db="EMBL/GenBank/DDBJ databases">
        <authorList>
            <person name="Benchimol M."/>
            <person name="Almeida L.G."/>
            <person name="Vasconcelos A.T."/>
            <person name="Perreira-Neves A."/>
            <person name="Rosa I.A."/>
            <person name="Tasca T."/>
            <person name="Bogo M.R."/>
            <person name="de Souza W."/>
        </authorList>
    </citation>
    <scope>NUCLEOTIDE SEQUENCE [LARGE SCALE GENOMIC DNA]</scope>
    <source>
        <strain evidence="7">K</strain>
    </source>
</reference>
<dbReference type="GO" id="GO:0016251">
    <property type="term" value="F:RNA polymerase II general transcription initiation factor activity"/>
    <property type="evidence" value="ECO:0007669"/>
    <property type="project" value="InterPro"/>
</dbReference>
<dbReference type="Gene3D" id="1.25.40.770">
    <property type="entry name" value="TAF6, C-terminal HEAT repeat domain"/>
    <property type="match status" value="1"/>
</dbReference>
<organism evidence="7 8">
    <name type="scientific">Tritrichomonas foetus</name>
    <dbReference type="NCBI Taxonomy" id="1144522"/>
    <lineage>
        <taxon>Eukaryota</taxon>
        <taxon>Metamonada</taxon>
        <taxon>Parabasalia</taxon>
        <taxon>Tritrichomonadida</taxon>
        <taxon>Tritrichomonadidae</taxon>
        <taxon>Tritrichomonas</taxon>
    </lineage>
</organism>
<dbReference type="Proteomes" id="UP000179807">
    <property type="component" value="Unassembled WGS sequence"/>
</dbReference>
<evidence type="ECO:0000256" key="1">
    <source>
        <dbReference type="ARBA" id="ARBA00004123"/>
    </source>
</evidence>
<dbReference type="GeneID" id="94843307"/>
<dbReference type="SUPFAM" id="SSF48371">
    <property type="entry name" value="ARM repeat"/>
    <property type="match status" value="1"/>
</dbReference>
<keyword evidence="3" id="KW-0805">Transcription regulation</keyword>
<gene>
    <name evidence="7" type="ORF">TRFO_32633</name>
</gene>
<keyword evidence="4" id="KW-0804">Transcription</keyword>
<dbReference type="GO" id="GO:0005669">
    <property type="term" value="C:transcription factor TFIID complex"/>
    <property type="evidence" value="ECO:0007669"/>
    <property type="project" value="InterPro"/>
</dbReference>
<dbReference type="PANTHER" id="PTHR10221">
    <property type="entry name" value="TRANSCRIPTION INITIATION FACTOR TFIID SUBUNIT 6"/>
    <property type="match status" value="1"/>
</dbReference>
<dbReference type="GO" id="GO:0046695">
    <property type="term" value="C:SLIK (SAGA-like) complex"/>
    <property type="evidence" value="ECO:0007669"/>
    <property type="project" value="InterPro"/>
</dbReference>
<name>A0A1J4JNK0_9EUKA</name>
<dbReference type="VEuPathDB" id="TrichDB:TRFO_32633"/>
<evidence type="ECO:0000256" key="4">
    <source>
        <dbReference type="ARBA" id="ARBA00023163"/>
    </source>
</evidence>
<dbReference type="InterPro" id="IPR037796">
    <property type="entry name" value="TAF6"/>
</dbReference>
<comment type="caution">
    <text evidence="7">The sequence shown here is derived from an EMBL/GenBank/DDBJ whole genome shotgun (WGS) entry which is preliminary data.</text>
</comment>
<proteinExistence type="inferred from homology"/>
<dbReference type="InterPro" id="IPR011442">
    <property type="entry name" value="TAF6_C"/>
</dbReference>
<dbReference type="InterPro" id="IPR046344">
    <property type="entry name" value="TAF6_C_sf"/>
</dbReference>
<dbReference type="GO" id="GO:0000124">
    <property type="term" value="C:SAGA complex"/>
    <property type="evidence" value="ECO:0007669"/>
    <property type="project" value="InterPro"/>
</dbReference>
<evidence type="ECO:0000256" key="2">
    <source>
        <dbReference type="ARBA" id="ARBA00007688"/>
    </source>
</evidence>
<evidence type="ECO:0000259" key="6">
    <source>
        <dbReference type="Pfam" id="PF07571"/>
    </source>
</evidence>
<evidence type="ECO:0000313" key="8">
    <source>
        <dbReference type="Proteomes" id="UP000179807"/>
    </source>
</evidence>
<dbReference type="CDD" id="cd22917">
    <property type="entry name" value="HFD_TAF6-like"/>
    <property type="match status" value="1"/>
</dbReference>
<keyword evidence="5" id="KW-0539">Nucleus</keyword>
<dbReference type="OrthoDB" id="361039at2759"/>
<comment type="subcellular location">
    <subcellularLocation>
        <location evidence="1">Nucleus</location>
    </subcellularLocation>
</comment>
<dbReference type="InterPro" id="IPR016024">
    <property type="entry name" value="ARM-type_fold"/>
</dbReference>
<dbReference type="CDD" id="cd08050">
    <property type="entry name" value="TAF6C"/>
    <property type="match status" value="1"/>
</dbReference>
<sequence length="424" mass="48311">MSSTSALTVQAIADMLGIILSKPTLCQTLAQETEDLIQQYIRSASLLATNSRSHRLSAQHINRVLISEHNINRIFPSDDSNHRHQRLYGYEFCPVGQYTPVPFEQSELYLPREHDLNLKDIAKSEVPPIPNSQDFPFQFLLTEGVFADKKMLSNRRLIVKAPKLIERSVSAPLNQLQQSAPPVELVRHAPFSIINKVYDQNSIVRDVLSNNLLIYFVKTVDVIRDDTPIMRDSALSYLETDTGLQQLLPYFLQYIIGNMTLHYQNVPLMDNLLKLTQSLIKNESLYSHLYVQPILKIVFSCLVGNDNTTSLHGDDKKLRDHAAYVLQILLDKYEDCYLDIRSCVFNSLVNTIFDPNTSLMAHYGAICGIEAIGQGAVARIVPHMRHYLQMVNMEVRSCNARQRMCAQLVRDKTIELITGYDAYH</sequence>
<keyword evidence="8" id="KW-1185">Reference proteome</keyword>
<evidence type="ECO:0000256" key="5">
    <source>
        <dbReference type="ARBA" id="ARBA00023242"/>
    </source>
</evidence>
<dbReference type="RefSeq" id="XP_068353795.1">
    <property type="nucleotide sequence ID" value="XM_068508603.1"/>
</dbReference>
<protein>
    <recommendedName>
        <fullName evidence="6">TAF6 C-terminal HEAT repeat domain-containing protein</fullName>
    </recommendedName>
</protein>
<accession>A0A1J4JNK0</accession>
<dbReference type="Pfam" id="PF07571">
    <property type="entry name" value="TAF6_C"/>
    <property type="match status" value="1"/>
</dbReference>
<dbReference type="GO" id="GO:0003713">
    <property type="term" value="F:transcription coactivator activity"/>
    <property type="evidence" value="ECO:0007669"/>
    <property type="project" value="TreeGrafter"/>
</dbReference>